<dbReference type="NCBIfam" id="TIGR02532">
    <property type="entry name" value="IV_pilin_GFxxxE"/>
    <property type="match status" value="1"/>
</dbReference>
<dbReference type="Proteomes" id="UP000198304">
    <property type="component" value="Unassembled WGS sequence"/>
</dbReference>
<reference evidence="2 3" key="1">
    <citation type="submission" date="2017-06" db="EMBL/GenBank/DDBJ databases">
        <authorList>
            <person name="Kim H.J."/>
            <person name="Triplett B.A."/>
        </authorList>
    </citation>
    <scope>NUCLEOTIDE SEQUENCE [LARGE SCALE GENOMIC DNA]</scope>
    <source>
        <strain evidence="2 3">SCA</strain>
    </source>
</reference>
<dbReference type="RefSeq" id="WP_089280892.1">
    <property type="nucleotide sequence ID" value="NZ_FZOJ01000001.1"/>
</dbReference>
<keyword evidence="1" id="KW-1133">Transmembrane helix</keyword>
<dbReference type="PROSITE" id="PS00409">
    <property type="entry name" value="PROKAR_NTER_METHYL"/>
    <property type="match status" value="1"/>
</dbReference>
<organism evidence="2 3">
    <name type="scientific">Anaerovirgula multivorans</name>
    <dbReference type="NCBI Taxonomy" id="312168"/>
    <lineage>
        <taxon>Bacteria</taxon>
        <taxon>Bacillati</taxon>
        <taxon>Bacillota</taxon>
        <taxon>Clostridia</taxon>
        <taxon>Peptostreptococcales</taxon>
        <taxon>Natronincolaceae</taxon>
        <taxon>Anaerovirgula</taxon>
    </lineage>
</organism>
<dbReference type="AlphaFoldDB" id="A0A238ZSQ9"/>
<keyword evidence="3" id="KW-1185">Reference proteome</keyword>
<evidence type="ECO:0000313" key="3">
    <source>
        <dbReference type="Proteomes" id="UP000198304"/>
    </source>
</evidence>
<dbReference type="Pfam" id="PF07963">
    <property type="entry name" value="N_methyl"/>
    <property type="match status" value="1"/>
</dbReference>
<name>A0A238ZSQ9_9FIRM</name>
<evidence type="ECO:0000313" key="2">
    <source>
        <dbReference type="EMBL" id="SNR86457.1"/>
    </source>
</evidence>
<dbReference type="EMBL" id="FZOJ01000001">
    <property type="protein sequence ID" value="SNR86457.1"/>
    <property type="molecule type" value="Genomic_DNA"/>
</dbReference>
<dbReference type="OrthoDB" id="2968679at2"/>
<feature type="transmembrane region" description="Helical" evidence="1">
    <location>
        <begin position="12"/>
        <end position="34"/>
    </location>
</feature>
<proteinExistence type="predicted"/>
<keyword evidence="1" id="KW-0812">Transmembrane</keyword>
<accession>A0A238ZSQ9</accession>
<sequence length="138" mass="15539">MIQNRKGITLIELLMVLSVMSIIVVLSFSVYIFGMKSFTLQSTNVENQSNVRYATSYITKEIRKAESVEVLGNILTINGTDEYKLVDNIIWRNSNELVTGIEHFNMSKSGNKISLEIISLSNSDGCFSSLSSKIYIRE</sequence>
<protein>
    <submittedName>
        <fullName evidence="2">Prepilin-type N-terminal cleavage/methylation domain-containing protein</fullName>
    </submittedName>
</protein>
<dbReference type="InterPro" id="IPR012902">
    <property type="entry name" value="N_methyl_site"/>
</dbReference>
<keyword evidence="1" id="KW-0472">Membrane</keyword>
<gene>
    <name evidence="2" type="ORF">SAMN05446037_100194</name>
</gene>
<evidence type="ECO:0000256" key="1">
    <source>
        <dbReference type="SAM" id="Phobius"/>
    </source>
</evidence>